<dbReference type="AlphaFoldDB" id="A0A409Y4C4"/>
<feature type="compositionally biased region" description="Polar residues" evidence="1">
    <location>
        <begin position="169"/>
        <end position="178"/>
    </location>
</feature>
<sequence length="375" mass="38128">MTIGELVLLGVLDAQSVGRAWVGGGDVVLLPSKEETLKPSTGVQETVTLSARVPVPSLEHSSSVSAEVAADVDSVAEEKTQVESDEGAAEMGAPLLPSPPDSQSSSVRSRSQSHSGSGSGGSTEAEEESAATSEEGGVDDQDQEPHQEDSKISAGDASYSAPSLPERVYSSQSLSQQRVEPPLMITLTSPTVGSPSPTLSSSHPHSHLDSQNQGHRRLASNESASLSTSALPLGGDSSALPPPSSWHGGDATGDGDEGAQKGQGVNVNVKVPRAIYVASGSSSVGTARARSDSRLPLQGADLALSASSSSSSNNLKVKAKVDVGDMTEGERKRAKSHGDRGYDGFGAALRRLGMGMFGHAGGGGGGGAKVKAKER</sequence>
<keyword evidence="3" id="KW-1185">Reference proteome</keyword>
<feature type="compositionally biased region" description="Low complexity" evidence="1">
    <location>
        <begin position="102"/>
        <end position="116"/>
    </location>
</feature>
<feature type="region of interest" description="Disordered" evidence="1">
    <location>
        <begin position="304"/>
        <end position="343"/>
    </location>
</feature>
<feature type="compositionally biased region" description="Low complexity" evidence="1">
    <location>
        <begin position="304"/>
        <end position="316"/>
    </location>
</feature>
<comment type="caution">
    <text evidence="2">The sequence shown here is derived from an EMBL/GenBank/DDBJ whole genome shotgun (WGS) entry which is preliminary data.</text>
</comment>
<evidence type="ECO:0000256" key="1">
    <source>
        <dbReference type="SAM" id="MobiDB-lite"/>
    </source>
</evidence>
<feature type="compositionally biased region" description="Low complexity" evidence="1">
    <location>
        <begin position="186"/>
        <end position="203"/>
    </location>
</feature>
<gene>
    <name evidence="2" type="ORF">CVT26_012939</name>
</gene>
<feature type="compositionally biased region" description="Polar residues" evidence="1">
    <location>
        <begin position="220"/>
        <end position="230"/>
    </location>
</feature>
<feature type="compositionally biased region" description="Basic and acidic residues" evidence="1">
    <location>
        <begin position="319"/>
        <end position="342"/>
    </location>
</feature>
<dbReference type="InParanoid" id="A0A409Y4C4"/>
<organism evidence="2 3">
    <name type="scientific">Gymnopilus dilepis</name>
    <dbReference type="NCBI Taxonomy" id="231916"/>
    <lineage>
        <taxon>Eukaryota</taxon>
        <taxon>Fungi</taxon>
        <taxon>Dikarya</taxon>
        <taxon>Basidiomycota</taxon>
        <taxon>Agaricomycotina</taxon>
        <taxon>Agaricomycetes</taxon>
        <taxon>Agaricomycetidae</taxon>
        <taxon>Agaricales</taxon>
        <taxon>Agaricineae</taxon>
        <taxon>Hymenogastraceae</taxon>
        <taxon>Gymnopilus</taxon>
    </lineage>
</organism>
<name>A0A409Y4C4_9AGAR</name>
<proteinExistence type="predicted"/>
<evidence type="ECO:0000313" key="2">
    <source>
        <dbReference type="EMBL" id="PPQ97843.1"/>
    </source>
</evidence>
<dbReference type="EMBL" id="NHYE01001181">
    <property type="protein sequence ID" value="PPQ97843.1"/>
    <property type="molecule type" value="Genomic_DNA"/>
</dbReference>
<evidence type="ECO:0000313" key="3">
    <source>
        <dbReference type="Proteomes" id="UP000284706"/>
    </source>
</evidence>
<protein>
    <submittedName>
        <fullName evidence="2">Uncharacterized protein</fullName>
    </submittedName>
</protein>
<feature type="region of interest" description="Disordered" evidence="1">
    <location>
        <begin position="57"/>
        <end position="268"/>
    </location>
</feature>
<dbReference type="Proteomes" id="UP000284706">
    <property type="component" value="Unassembled WGS sequence"/>
</dbReference>
<accession>A0A409Y4C4</accession>
<reference evidence="2 3" key="1">
    <citation type="journal article" date="2018" name="Evol. Lett.">
        <title>Horizontal gene cluster transfer increased hallucinogenic mushroom diversity.</title>
        <authorList>
            <person name="Reynolds H.T."/>
            <person name="Vijayakumar V."/>
            <person name="Gluck-Thaler E."/>
            <person name="Korotkin H.B."/>
            <person name="Matheny P.B."/>
            <person name="Slot J.C."/>
        </authorList>
    </citation>
    <scope>NUCLEOTIDE SEQUENCE [LARGE SCALE GENOMIC DNA]</scope>
    <source>
        <strain evidence="2 3">SRW20</strain>
    </source>
</reference>
<feature type="compositionally biased region" description="Low complexity" evidence="1">
    <location>
        <begin position="57"/>
        <end position="73"/>
    </location>
</feature>